<feature type="domain" description="Glycosyl transferase family 1" evidence="1">
    <location>
        <begin position="179"/>
        <end position="328"/>
    </location>
</feature>
<dbReference type="RefSeq" id="WP_256421561.1">
    <property type="nucleotide sequence ID" value="NZ_JANHDI010000008.1"/>
</dbReference>
<dbReference type="Pfam" id="PF13439">
    <property type="entry name" value="Glyco_transf_4"/>
    <property type="match status" value="1"/>
</dbReference>
<reference evidence="3 4" key="1">
    <citation type="journal article" date="2019" name="Int. J. Syst. Evol. Microbiol.">
        <title>The Global Catalogue of Microorganisms (GCM) 10K type strain sequencing project: providing services to taxonomists for standard genome sequencing and annotation.</title>
        <authorList>
            <consortium name="The Broad Institute Genomics Platform"/>
            <consortium name="The Broad Institute Genome Sequencing Center for Infectious Disease"/>
            <person name="Wu L."/>
            <person name="Ma J."/>
        </authorList>
    </citation>
    <scope>NUCLEOTIDE SEQUENCE [LARGE SCALE GENOMIC DNA]</scope>
    <source>
        <strain evidence="3 4">CGMCC 1.12121</strain>
    </source>
</reference>
<dbReference type="PANTHER" id="PTHR45947">
    <property type="entry name" value="SULFOQUINOVOSYL TRANSFERASE SQD2"/>
    <property type="match status" value="1"/>
</dbReference>
<accession>A0ABD6CIE3</accession>
<dbReference type="InterPro" id="IPR001296">
    <property type="entry name" value="Glyco_trans_1"/>
</dbReference>
<dbReference type="GO" id="GO:0016757">
    <property type="term" value="F:glycosyltransferase activity"/>
    <property type="evidence" value="ECO:0007669"/>
    <property type="project" value="UniProtKB-KW"/>
</dbReference>
<sequence>MALRALNYLELESRLDRSGIGTAADQQRAALERTDVEVVTSPWRGGDLPTGLRSALSGHGLFDEYDVAHCNLVGPGSLAVARHARRHDIPLILHTHVTREDFAESFRGSTTIAPALGRYLKWFYSQADLVLCPSEYTKRVLESYPVDAPIRPMTNGVDVEALSGFADLRGEYRERYDLDGTVVFLVGNVFERKGLTTFCRVAEATPYDFAWFGPYDTGPHASKAVRRWTSNPPENVTFTGWIDDIRGAYGAGDVYLFPTKNENQGIAVLEAMACGKAVVLRDIPVFEEFYTDGHDCLKRETESEFVDAVERLAEDEDLRERLGENARETAMEHSLDRVGERLAATYQEVREAKRSGRPIDGGG</sequence>
<evidence type="ECO:0000259" key="2">
    <source>
        <dbReference type="Pfam" id="PF13439"/>
    </source>
</evidence>
<evidence type="ECO:0000313" key="3">
    <source>
        <dbReference type="EMBL" id="MFD1597565.1"/>
    </source>
</evidence>
<evidence type="ECO:0000313" key="4">
    <source>
        <dbReference type="Proteomes" id="UP001597085"/>
    </source>
</evidence>
<evidence type="ECO:0000259" key="1">
    <source>
        <dbReference type="Pfam" id="PF00534"/>
    </source>
</evidence>
<gene>
    <name evidence="3" type="ORF">ACFSBX_01120</name>
</gene>
<proteinExistence type="predicted"/>
<dbReference type="InterPro" id="IPR050194">
    <property type="entry name" value="Glycosyltransferase_grp1"/>
</dbReference>
<dbReference type="EC" id="2.4.-.-" evidence="3"/>
<organism evidence="3 4">
    <name type="scientific">Halobellus rarus</name>
    <dbReference type="NCBI Taxonomy" id="1126237"/>
    <lineage>
        <taxon>Archaea</taxon>
        <taxon>Methanobacteriati</taxon>
        <taxon>Methanobacteriota</taxon>
        <taxon>Stenosarchaea group</taxon>
        <taxon>Halobacteria</taxon>
        <taxon>Halobacteriales</taxon>
        <taxon>Haloferacaceae</taxon>
        <taxon>Halobellus</taxon>
    </lineage>
</organism>
<dbReference type="Proteomes" id="UP001597085">
    <property type="component" value="Unassembled WGS sequence"/>
</dbReference>
<feature type="domain" description="Glycosyltransferase subfamily 4-like N-terminal" evidence="2">
    <location>
        <begin position="48"/>
        <end position="160"/>
    </location>
</feature>
<keyword evidence="4" id="KW-1185">Reference proteome</keyword>
<dbReference type="SUPFAM" id="SSF53756">
    <property type="entry name" value="UDP-Glycosyltransferase/glycogen phosphorylase"/>
    <property type="match status" value="1"/>
</dbReference>
<keyword evidence="3" id="KW-0808">Transferase</keyword>
<protein>
    <submittedName>
        <fullName evidence="3">Glycosyltransferase family 4 protein</fullName>
        <ecNumber evidence="3">2.4.-.-</ecNumber>
    </submittedName>
</protein>
<keyword evidence="3" id="KW-0328">Glycosyltransferase</keyword>
<dbReference type="AlphaFoldDB" id="A0ABD6CIE3"/>
<dbReference type="CDD" id="cd03801">
    <property type="entry name" value="GT4_PimA-like"/>
    <property type="match status" value="1"/>
</dbReference>
<dbReference type="EMBL" id="JBHUDK010000002">
    <property type="protein sequence ID" value="MFD1597565.1"/>
    <property type="molecule type" value="Genomic_DNA"/>
</dbReference>
<dbReference type="PANTHER" id="PTHR45947:SF3">
    <property type="entry name" value="SULFOQUINOVOSYL TRANSFERASE SQD2"/>
    <property type="match status" value="1"/>
</dbReference>
<dbReference type="Pfam" id="PF00534">
    <property type="entry name" value="Glycos_transf_1"/>
    <property type="match status" value="1"/>
</dbReference>
<comment type="caution">
    <text evidence="3">The sequence shown here is derived from an EMBL/GenBank/DDBJ whole genome shotgun (WGS) entry which is preliminary data.</text>
</comment>
<dbReference type="InterPro" id="IPR028098">
    <property type="entry name" value="Glyco_trans_4-like_N"/>
</dbReference>
<dbReference type="Gene3D" id="3.40.50.2000">
    <property type="entry name" value="Glycogen Phosphorylase B"/>
    <property type="match status" value="2"/>
</dbReference>
<name>A0ABD6CIE3_9EURY</name>